<dbReference type="SUPFAM" id="SSF55486">
    <property type="entry name" value="Metalloproteases ('zincins'), catalytic domain"/>
    <property type="match status" value="1"/>
</dbReference>
<dbReference type="PRINTS" id="PR00786">
    <property type="entry name" value="NEPRILYSIN"/>
</dbReference>
<dbReference type="RefSeq" id="WP_096357633.1">
    <property type="nucleotide sequence ID" value="NZ_AP017313.1"/>
</dbReference>
<keyword evidence="3" id="KW-0645">Protease</keyword>
<dbReference type="EC" id="3.4.24.-" evidence="8"/>
<evidence type="ECO:0000313" key="9">
    <source>
        <dbReference type="Proteomes" id="UP000218263"/>
    </source>
</evidence>
<dbReference type="PANTHER" id="PTHR11733">
    <property type="entry name" value="ZINC METALLOPROTEASE FAMILY M13 NEPRILYSIN-RELATED"/>
    <property type="match status" value="1"/>
</dbReference>
<dbReference type="InterPro" id="IPR000718">
    <property type="entry name" value="Peptidase_M13"/>
</dbReference>
<dbReference type="PROSITE" id="PS51257">
    <property type="entry name" value="PROKAR_LIPOPROTEIN"/>
    <property type="match status" value="1"/>
</dbReference>
<evidence type="ECO:0000256" key="1">
    <source>
        <dbReference type="ARBA" id="ARBA00001947"/>
    </source>
</evidence>
<proteinExistence type="inferred from homology"/>
<protein>
    <submittedName>
        <fullName evidence="8">Neutral endopeptidase</fullName>
        <ecNumber evidence="8">3.4.24.-</ecNumber>
    </submittedName>
</protein>
<evidence type="ECO:0000256" key="3">
    <source>
        <dbReference type="ARBA" id="ARBA00022670"/>
    </source>
</evidence>
<keyword evidence="5 8" id="KW-0378">Hydrolase</keyword>
<name>A0A0X8X5H9_9SPHI</name>
<dbReference type="InterPro" id="IPR024079">
    <property type="entry name" value="MetalloPept_cat_dom_sf"/>
</dbReference>
<dbReference type="CDD" id="cd08662">
    <property type="entry name" value="M13"/>
    <property type="match status" value="1"/>
</dbReference>
<dbReference type="KEGG" id="mgot:MgSA37_04247"/>
<dbReference type="Proteomes" id="UP000218263">
    <property type="component" value="Chromosome"/>
</dbReference>
<dbReference type="InterPro" id="IPR042089">
    <property type="entry name" value="Peptidase_M13_dom_2"/>
</dbReference>
<keyword evidence="6" id="KW-0862">Zinc</keyword>
<sequence>MKSTRWGLLAAAMLMVTACKNKSDQQRTVFFDKSGMDTTVNPADNFFMYVNGKWIKNTKIPPSETGWGGMYTMTVDNKKQLHDILEEVSKQNNDKGSKEQKVGDLYLSGMDTAAMDKLGYEPAKPLLVKISGVKNYKDLVNISADTFNDGDGFLFGFYVSPDDRNSKMNVAHFDQTGLGMPDRDYYFNTDSATVKIRAAYTAYIAKLFALTGTDAATANKKAADILKLETDIAQSHLAPVELRDPVKNYHKFSIADFKKLMPDIDVKNLFHRMHINADTILVGQPKYYVALNNLLKSQPIDVWKDKVTFMALDGAAAALSKDFRDAHFAFYNKALEGQKVAQPRWREMVSTIDNGLGELLGQIYVAKYFPPDAKTRMAEMVANLKAVYKSRIEKLVWMSAPTKTKALEKLAAFTVKIGYPDKWKKYDDVEISKDAYYQNMKSIAKHNYNEQLKKLGKPVDKSEWFMTPSTVDAYNNPTNNEIVFPAGILQFPFFDKDADDAINYGAIGVVIGHEMTHGFDDQGRQYDKDGNLKDWWTADDAAKFKQRVQVLINQYDGYTVLNGIHVKGALTQGENLADNGGMAIAYEAFKRTEQGKGDTKIDGFTPDQRFFLSLAQLWRMKISDEATRLNINTNPHSPAMYRTNGPMSNMPSFYKAFNIKPGDKMYRPDSLRVKVW</sequence>
<keyword evidence="7" id="KW-0482">Metalloprotease</keyword>
<dbReference type="GO" id="GO:0016485">
    <property type="term" value="P:protein processing"/>
    <property type="evidence" value="ECO:0007669"/>
    <property type="project" value="TreeGrafter"/>
</dbReference>
<comment type="cofactor">
    <cofactor evidence="1">
        <name>Zn(2+)</name>
        <dbReference type="ChEBI" id="CHEBI:29105"/>
    </cofactor>
</comment>
<organism evidence="8 9">
    <name type="scientific">Mucilaginibacter gotjawali</name>
    <dbReference type="NCBI Taxonomy" id="1550579"/>
    <lineage>
        <taxon>Bacteria</taxon>
        <taxon>Pseudomonadati</taxon>
        <taxon>Bacteroidota</taxon>
        <taxon>Sphingobacteriia</taxon>
        <taxon>Sphingobacteriales</taxon>
        <taxon>Sphingobacteriaceae</taxon>
        <taxon>Mucilaginibacter</taxon>
    </lineage>
</organism>
<reference evidence="8 9" key="1">
    <citation type="submission" date="2015-12" db="EMBL/GenBank/DDBJ databases">
        <title>Genome sequence of Mucilaginibacter gotjawali.</title>
        <authorList>
            <person name="Lee J.S."/>
            <person name="Lee K.C."/>
            <person name="Kim K.K."/>
            <person name="Lee B.W."/>
        </authorList>
    </citation>
    <scope>NUCLEOTIDE SEQUENCE [LARGE SCALE GENOMIC DNA]</scope>
    <source>
        <strain evidence="8 9">SA3-7</strain>
    </source>
</reference>
<keyword evidence="4" id="KW-0479">Metal-binding</keyword>
<evidence type="ECO:0000256" key="6">
    <source>
        <dbReference type="ARBA" id="ARBA00022833"/>
    </source>
</evidence>
<dbReference type="GO" id="GO:0046872">
    <property type="term" value="F:metal ion binding"/>
    <property type="evidence" value="ECO:0007669"/>
    <property type="project" value="UniProtKB-KW"/>
</dbReference>
<dbReference type="Pfam" id="PF01431">
    <property type="entry name" value="Peptidase_M13"/>
    <property type="match status" value="1"/>
</dbReference>
<evidence type="ECO:0000256" key="5">
    <source>
        <dbReference type="ARBA" id="ARBA00022801"/>
    </source>
</evidence>
<dbReference type="InterPro" id="IPR018497">
    <property type="entry name" value="Peptidase_M13_C"/>
</dbReference>
<dbReference type="InterPro" id="IPR008753">
    <property type="entry name" value="Peptidase_M13_N"/>
</dbReference>
<comment type="similarity">
    <text evidence="2">Belongs to the peptidase M13 family.</text>
</comment>
<dbReference type="EMBL" id="AP017313">
    <property type="protein sequence ID" value="BAU56055.1"/>
    <property type="molecule type" value="Genomic_DNA"/>
</dbReference>
<dbReference type="OrthoDB" id="9775677at2"/>
<keyword evidence="9" id="KW-1185">Reference proteome</keyword>
<dbReference type="GO" id="GO:0004222">
    <property type="term" value="F:metalloendopeptidase activity"/>
    <property type="evidence" value="ECO:0007669"/>
    <property type="project" value="InterPro"/>
</dbReference>
<dbReference type="Gene3D" id="1.10.1380.10">
    <property type="entry name" value="Neutral endopeptidase , domain2"/>
    <property type="match status" value="1"/>
</dbReference>
<dbReference type="GO" id="GO:0005886">
    <property type="term" value="C:plasma membrane"/>
    <property type="evidence" value="ECO:0007669"/>
    <property type="project" value="TreeGrafter"/>
</dbReference>
<dbReference type="Gene3D" id="3.40.390.10">
    <property type="entry name" value="Collagenase (Catalytic Domain)"/>
    <property type="match status" value="1"/>
</dbReference>
<gene>
    <name evidence="8" type="primary">pepO_3</name>
    <name evidence="8" type="ORF">MgSA37_04247</name>
</gene>
<dbReference type="PANTHER" id="PTHR11733:SF167">
    <property type="entry name" value="FI17812P1-RELATED"/>
    <property type="match status" value="1"/>
</dbReference>
<evidence type="ECO:0000313" key="8">
    <source>
        <dbReference type="EMBL" id="BAU56055.1"/>
    </source>
</evidence>
<accession>A0A0X8X5H9</accession>
<dbReference type="PROSITE" id="PS51885">
    <property type="entry name" value="NEPRILYSIN"/>
    <property type="match status" value="1"/>
</dbReference>
<evidence type="ECO:0000256" key="7">
    <source>
        <dbReference type="ARBA" id="ARBA00023049"/>
    </source>
</evidence>
<evidence type="ECO:0000256" key="4">
    <source>
        <dbReference type="ARBA" id="ARBA00022723"/>
    </source>
</evidence>
<dbReference type="AlphaFoldDB" id="A0A0X8X5H9"/>
<evidence type="ECO:0000256" key="2">
    <source>
        <dbReference type="ARBA" id="ARBA00007357"/>
    </source>
</evidence>
<dbReference type="Pfam" id="PF05649">
    <property type="entry name" value="Peptidase_M13_N"/>
    <property type="match status" value="1"/>
</dbReference>